<evidence type="ECO:0000256" key="1">
    <source>
        <dbReference type="SAM" id="MobiDB-lite"/>
    </source>
</evidence>
<feature type="compositionally biased region" description="Low complexity" evidence="1">
    <location>
        <begin position="736"/>
        <end position="747"/>
    </location>
</feature>
<proteinExistence type="predicted"/>
<dbReference type="Gene3D" id="2.60.40.3440">
    <property type="match status" value="1"/>
</dbReference>
<dbReference type="SUPFAM" id="SSF55486">
    <property type="entry name" value="Metalloproteases ('zincins'), catalytic domain"/>
    <property type="match status" value="1"/>
</dbReference>
<dbReference type="EMBL" id="BMCU01000009">
    <property type="protein sequence ID" value="GGG29186.1"/>
    <property type="molecule type" value="Genomic_DNA"/>
</dbReference>
<reference evidence="2" key="1">
    <citation type="journal article" date="2014" name="Int. J. Syst. Evol. Microbiol.">
        <title>Complete genome sequence of Corynebacterium casei LMG S-19264T (=DSM 44701T), isolated from a smear-ripened cheese.</title>
        <authorList>
            <consortium name="US DOE Joint Genome Institute (JGI-PGF)"/>
            <person name="Walter F."/>
            <person name="Albersmeier A."/>
            <person name="Kalinowski J."/>
            <person name="Ruckert C."/>
        </authorList>
    </citation>
    <scope>NUCLEOTIDE SEQUENCE</scope>
    <source>
        <strain evidence="2">CCM 7905</strain>
    </source>
</reference>
<dbReference type="Gene3D" id="3.40.390.10">
    <property type="entry name" value="Collagenase (Catalytic Domain)"/>
    <property type="match status" value="1"/>
</dbReference>
<gene>
    <name evidence="2" type="ORF">GCM10007304_48800</name>
</gene>
<protein>
    <submittedName>
        <fullName evidence="2">Uncharacterized protein</fullName>
    </submittedName>
</protein>
<keyword evidence="3" id="KW-1185">Reference proteome</keyword>
<name>A0A917LJ72_9NOCA</name>
<dbReference type="GO" id="GO:0008237">
    <property type="term" value="F:metallopeptidase activity"/>
    <property type="evidence" value="ECO:0007669"/>
    <property type="project" value="InterPro"/>
</dbReference>
<comment type="caution">
    <text evidence="2">The sequence shown here is derived from an EMBL/GenBank/DDBJ whole genome shotgun (WGS) entry which is preliminary data.</text>
</comment>
<evidence type="ECO:0000313" key="3">
    <source>
        <dbReference type="Proteomes" id="UP000654257"/>
    </source>
</evidence>
<dbReference type="Proteomes" id="UP000654257">
    <property type="component" value="Unassembled WGS sequence"/>
</dbReference>
<organism evidence="2 3">
    <name type="scientific">Rhodococcoides trifolii</name>
    <dbReference type="NCBI Taxonomy" id="908250"/>
    <lineage>
        <taxon>Bacteria</taxon>
        <taxon>Bacillati</taxon>
        <taxon>Actinomycetota</taxon>
        <taxon>Actinomycetes</taxon>
        <taxon>Mycobacteriales</taxon>
        <taxon>Nocardiaceae</taxon>
        <taxon>Rhodococcoides</taxon>
    </lineage>
</organism>
<accession>A0A917LJ72</accession>
<sequence>MLVFGAADNGYERTNTADTLRTLGSNVQEESSLPDDLSAYSSVWHISAYDQLDSRSVSALAAYIAAGGSVYVTGERPCCEPLNSGAQSLSRRVLKDQDVTIGGLGDINGPFTFNPKAKGGATTSPYTLVDFTPQSPGGLSGIGNIDSANVFASNGSIAVGAVWDESDMSQGKGRLAILMDIDYLKDENRTPVLANIQNFLTNGIQCSPNSGNSLVTWTSTLPANCSVITTPQQVDFRASVSQGTISLTFSSPDIDPKCQYFDVAPTSAALLCDLENAPVTGARFTVTAETSESGRSSRFYTIYPKNDPRNVPTGQSVASNWWEWPDADGDGLPDLWEQAGVWVKNKFVDLPGMGALPGRKTVLLMVEAQAGFAYSDQTIDYVKKAFAEAPVGNPASTDGIDLVVKRGNEGIPASVIGDFSDLGRENLQRICSYSGFAKSELAGGNGVPQLFKWMLNWDSFARDGGTLITGNSYVKAGFGWTSIENAFRGAHPDINAAATKFSQAVNLMHEFGHQLGLNHHGMATAPDNDRRYRSIMSYPYSIYGVRFAQPNSSRTYGRIDYSRYADVNYDWQLGQAEGKLTLMQGQYGEVPDFYSRSFNEAFLVDGEDKGDVHTDSEMTAALEPTYYADFAGEFGFEPTLQFPGIKGPLALSVGPQGSATAQYDLMQGGSGPASIEVVTQPAHGTVSVNGSSLTYTSSGPTIEEDRFEIRAFDGKFGSDVIEVVVAGQSTPPAPNPGSGSSAIPWGS</sequence>
<dbReference type="AlphaFoldDB" id="A0A917LJ72"/>
<feature type="region of interest" description="Disordered" evidence="1">
    <location>
        <begin position="727"/>
        <end position="747"/>
    </location>
</feature>
<dbReference type="InterPro" id="IPR024079">
    <property type="entry name" value="MetalloPept_cat_dom_sf"/>
</dbReference>
<evidence type="ECO:0000313" key="2">
    <source>
        <dbReference type="EMBL" id="GGG29186.1"/>
    </source>
</evidence>
<reference evidence="2" key="2">
    <citation type="submission" date="2020-09" db="EMBL/GenBank/DDBJ databases">
        <authorList>
            <person name="Sun Q."/>
            <person name="Sedlacek I."/>
        </authorList>
    </citation>
    <scope>NUCLEOTIDE SEQUENCE</scope>
    <source>
        <strain evidence="2">CCM 7905</strain>
    </source>
</reference>